<dbReference type="AlphaFoldDB" id="D8T8N1"/>
<organism evidence="8">
    <name type="scientific">Selaginella moellendorffii</name>
    <name type="common">Spikemoss</name>
    <dbReference type="NCBI Taxonomy" id="88036"/>
    <lineage>
        <taxon>Eukaryota</taxon>
        <taxon>Viridiplantae</taxon>
        <taxon>Streptophyta</taxon>
        <taxon>Embryophyta</taxon>
        <taxon>Tracheophyta</taxon>
        <taxon>Lycopodiopsida</taxon>
        <taxon>Selaginellales</taxon>
        <taxon>Selaginellaceae</taxon>
        <taxon>Selaginella</taxon>
    </lineage>
</organism>
<evidence type="ECO:0000313" key="8">
    <source>
        <dbReference type="Proteomes" id="UP000001514"/>
    </source>
</evidence>
<dbReference type="KEGG" id="smo:SELMODRAFT_448620"/>
<evidence type="ECO:0000256" key="1">
    <source>
        <dbReference type="ARBA" id="ARBA00004141"/>
    </source>
</evidence>
<dbReference type="eggNOG" id="KOG2490">
    <property type="taxonomic scope" value="Eukaryota"/>
</dbReference>
<evidence type="ECO:0000256" key="3">
    <source>
        <dbReference type="ARBA" id="ARBA00022692"/>
    </source>
</evidence>
<evidence type="ECO:0000256" key="2">
    <source>
        <dbReference type="ARBA" id="ARBA00008803"/>
    </source>
</evidence>
<name>D8T8N1_SELML</name>
<evidence type="ECO:0000313" key="7">
    <source>
        <dbReference type="EMBL" id="EFJ07022.1"/>
    </source>
</evidence>
<comment type="subcellular location">
    <subcellularLocation>
        <location evidence="1">Membrane</location>
        <topology evidence="1">Multi-pass membrane protein</topology>
    </subcellularLocation>
</comment>
<keyword evidence="5 6" id="KW-0472">Membrane</keyword>
<keyword evidence="3 6" id="KW-0812">Transmembrane</keyword>
<dbReference type="InterPro" id="IPR008010">
    <property type="entry name" value="Tatp1"/>
</dbReference>
<dbReference type="Gramene" id="EFJ07022">
    <property type="protein sequence ID" value="EFJ07022"/>
    <property type="gene ID" value="SELMODRAFT_448620"/>
</dbReference>
<gene>
    <name evidence="7" type="ORF">SELMODRAFT_448620</name>
</gene>
<evidence type="ECO:0000256" key="4">
    <source>
        <dbReference type="ARBA" id="ARBA00022989"/>
    </source>
</evidence>
<keyword evidence="4 6" id="KW-1133">Transmembrane helix</keyword>
<comment type="similarity">
    <text evidence="2">Belongs to the TAPT1 family.</text>
</comment>
<dbReference type="PANTHER" id="PTHR13317:SF4">
    <property type="entry name" value="TRANSMEMBRANE ANTERIOR POSTERIOR TRANSFORMATION PROTEIN 1 HOMOLOG"/>
    <property type="match status" value="1"/>
</dbReference>
<dbReference type="PANTHER" id="PTHR13317">
    <property type="entry name" value="TRANSMEMBRANE ANTERIOR POSTERIOR TRANSFORMATION PROTEIN 1 HOMOLOG"/>
    <property type="match status" value="1"/>
</dbReference>
<proteinExistence type="inferred from homology"/>
<evidence type="ECO:0000256" key="5">
    <source>
        <dbReference type="ARBA" id="ARBA00023136"/>
    </source>
</evidence>
<dbReference type="Proteomes" id="UP000001514">
    <property type="component" value="Unassembled WGS sequence"/>
</dbReference>
<reference evidence="7 8" key="1">
    <citation type="journal article" date="2011" name="Science">
        <title>The Selaginella genome identifies genetic changes associated with the evolution of vascular plants.</title>
        <authorList>
            <person name="Banks J.A."/>
            <person name="Nishiyama T."/>
            <person name="Hasebe M."/>
            <person name="Bowman J.L."/>
            <person name="Gribskov M."/>
            <person name="dePamphilis C."/>
            <person name="Albert V.A."/>
            <person name="Aono N."/>
            <person name="Aoyama T."/>
            <person name="Ambrose B.A."/>
            <person name="Ashton N.W."/>
            <person name="Axtell M.J."/>
            <person name="Barker E."/>
            <person name="Barker M.S."/>
            <person name="Bennetzen J.L."/>
            <person name="Bonawitz N.D."/>
            <person name="Chapple C."/>
            <person name="Cheng C."/>
            <person name="Correa L.G."/>
            <person name="Dacre M."/>
            <person name="DeBarry J."/>
            <person name="Dreyer I."/>
            <person name="Elias M."/>
            <person name="Engstrom E.M."/>
            <person name="Estelle M."/>
            <person name="Feng L."/>
            <person name="Finet C."/>
            <person name="Floyd S.K."/>
            <person name="Frommer W.B."/>
            <person name="Fujita T."/>
            <person name="Gramzow L."/>
            <person name="Gutensohn M."/>
            <person name="Harholt J."/>
            <person name="Hattori M."/>
            <person name="Heyl A."/>
            <person name="Hirai T."/>
            <person name="Hiwatashi Y."/>
            <person name="Ishikawa M."/>
            <person name="Iwata M."/>
            <person name="Karol K.G."/>
            <person name="Koehler B."/>
            <person name="Kolukisaoglu U."/>
            <person name="Kubo M."/>
            <person name="Kurata T."/>
            <person name="Lalonde S."/>
            <person name="Li K."/>
            <person name="Li Y."/>
            <person name="Litt A."/>
            <person name="Lyons E."/>
            <person name="Manning G."/>
            <person name="Maruyama T."/>
            <person name="Michael T.P."/>
            <person name="Mikami K."/>
            <person name="Miyazaki S."/>
            <person name="Morinaga S."/>
            <person name="Murata T."/>
            <person name="Mueller-Roeber B."/>
            <person name="Nelson D.R."/>
            <person name="Obara M."/>
            <person name="Oguri Y."/>
            <person name="Olmstead R.G."/>
            <person name="Onodera N."/>
            <person name="Petersen B.L."/>
            <person name="Pils B."/>
            <person name="Prigge M."/>
            <person name="Rensing S.A."/>
            <person name="Riano-Pachon D.M."/>
            <person name="Roberts A.W."/>
            <person name="Sato Y."/>
            <person name="Scheller H.V."/>
            <person name="Schulz B."/>
            <person name="Schulz C."/>
            <person name="Shakirov E.V."/>
            <person name="Shibagaki N."/>
            <person name="Shinohara N."/>
            <person name="Shippen D.E."/>
            <person name="Soerensen I."/>
            <person name="Sotooka R."/>
            <person name="Sugimoto N."/>
            <person name="Sugita M."/>
            <person name="Sumikawa N."/>
            <person name="Tanurdzic M."/>
            <person name="Theissen G."/>
            <person name="Ulvskov P."/>
            <person name="Wakazuki S."/>
            <person name="Weng J.K."/>
            <person name="Willats W.W."/>
            <person name="Wipf D."/>
            <person name="Wolf P.G."/>
            <person name="Yang L."/>
            <person name="Zimmer A.D."/>
            <person name="Zhu Q."/>
            <person name="Mitros T."/>
            <person name="Hellsten U."/>
            <person name="Loque D."/>
            <person name="Otillar R."/>
            <person name="Salamov A."/>
            <person name="Schmutz J."/>
            <person name="Shapiro H."/>
            <person name="Lindquist E."/>
            <person name="Lucas S."/>
            <person name="Rokhsar D."/>
            <person name="Grigoriev I.V."/>
        </authorList>
    </citation>
    <scope>NUCLEOTIDE SEQUENCE [LARGE SCALE GENOMIC DNA]</scope>
</reference>
<sequence>MELLCKLRQEPEANKAGSADSFLSLLTVTPLRLLMVLPNRVRNFRTVGPSDWCDLCCLIILIAGGKALQQAEIRYIYHSIRFANIKLYVIYNMLEVFDKLFQSFGVEVLFRSAFFILNFYTLVHSFIIMFEGITLAAALHHAATNCSCS</sequence>
<feature type="transmembrane region" description="Helical" evidence="6">
    <location>
        <begin position="108"/>
        <end position="130"/>
    </location>
</feature>
<dbReference type="Pfam" id="PF05346">
    <property type="entry name" value="DUF747"/>
    <property type="match status" value="1"/>
</dbReference>
<dbReference type="GO" id="GO:0016020">
    <property type="term" value="C:membrane"/>
    <property type="evidence" value="ECO:0007669"/>
    <property type="project" value="UniProtKB-SubCell"/>
</dbReference>
<keyword evidence="8" id="KW-1185">Reference proteome</keyword>
<accession>D8T8N1</accession>
<dbReference type="HOGENOM" id="CLU_1752871_0_0_1"/>
<dbReference type="EMBL" id="GL377690">
    <property type="protein sequence ID" value="EFJ07022.1"/>
    <property type="molecule type" value="Genomic_DNA"/>
</dbReference>
<dbReference type="InParanoid" id="D8T8N1"/>
<evidence type="ECO:0000256" key="6">
    <source>
        <dbReference type="SAM" id="Phobius"/>
    </source>
</evidence>
<protein>
    <submittedName>
        <fullName evidence="7">Uncharacterized protein</fullName>
    </submittedName>
</protein>